<dbReference type="PROSITE" id="PS50880">
    <property type="entry name" value="TOPRIM"/>
    <property type="match status" value="1"/>
</dbReference>
<keyword evidence="8 12" id="KW-0862">Zinc</keyword>
<evidence type="ECO:0000313" key="15">
    <source>
        <dbReference type="EMBL" id="KAF0675706.1"/>
    </source>
</evidence>
<dbReference type="HAMAP" id="MF_00974">
    <property type="entry name" value="DNA_primase_DnaG"/>
    <property type="match status" value="1"/>
</dbReference>
<keyword evidence="2 12" id="KW-0639">Primosome</keyword>
<dbReference type="GO" id="GO:1990077">
    <property type="term" value="C:primosome complex"/>
    <property type="evidence" value="ECO:0007669"/>
    <property type="project" value="UniProtKB-KW"/>
</dbReference>
<evidence type="ECO:0000256" key="4">
    <source>
        <dbReference type="ARBA" id="ARBA00022695"/>
    </source>
</evidence>
<dbReference type="Gene3D" id="3.90.980.10">
    <property type="entry name" value="DNA primase, catalytic core, N-terminal domain"/>
    <property type="match status" value="1"/>
</dbReference>
<evidence type="ECO:0000256" key="1">
    <source>
        <dbReference type="ARBA" id="ARBA00022478"/>
    </source>
</evidence>
<dbReference type="SUPFAM" id="SSF57783">
    <property type="entry name" value="Zinc beta-ribbon"/>
    <property type="match status" value="1"/>
</dbReference>
<dbReference type="Pfam" id="PF08275">
    <property type="entry name" value="DNAG_N"/>
    <property type="match status" value="1"/>
</dbReference>
<dbReference type="InterPro" id="IPR034151">
    <property type="entry name" value="TOPRIM_DnaG_bac"/>
</dbReference>
<dbReference type="InterPro" id="IPR030846">
    <property type="entry name" value="DnaG_bac"/>
</dbReference>
<dbReference type="InterPro" id="IPR013264">
    <property type="entry name" value="DNAG_N"/>
</dbReference>
<dbReference type="EC" id="2.7.7.101" evidence="12"/>
<dbReference type="PANTHER" id="PTHR30313:SF2">
    <property type="entry name" value="DNA PRIMASE"/>
    <property type="match status" value="1"/>
</dbReference>
<dbReference type="GO" id="GO:0005737">
    <property type="term" value="C:cytoplasm"/>
    <property type="evidence" value="ECO:0007669"/>
    <property type="project" value="TreeGrafter"/>
</dbReference>
<keyword evidence="9" id="KW-0460">Magnesium</keyword>
<evidence type="ECO:0000256" key="11">
    <source>
        <dbReference type="ARBA" id="ARBA00023163"/>
    </source>
</evidence>
<dbReference type="InterPro" id="IPR006295">
    <property type="entry name" value="DNA_primase_DnaG"/>
</dbReference>
<name>A0A921TCY7_9RHOB</name>
<evidence type="ECO:0000256" key="10">
    <source>
        <dbReference type="ARBA" id="ARBA00023125"/>
    </source>
</evidence>
<dbReference type="Pfam" id="PF13662">
    <property type="entry name" value="Toprim_4"/>
    <property type="match status" value="1"/>
</dbReference>
<comment type="catalytic activity">
    <reaction evidence="12">
        <text>ssDNA + n NTP = ssDNA/pppN(pN)n-1 hybrid + (n-1) diphosphate.</text>
        <dbReference type="EC" id="2.7.7.101"/>
    </reaction>
</comment>
<evidence type="ECO:0000259" key="14">
    <source>
        <dbReference type="PROSITE" id="PS50880"/>
    </source>
</evidence>
<evidence type="ECO:0000256" key="9">
    <source>
        <dbReference type="ARBA" id="ARBA00022842"/>
    </source>
</evidence>
<keyword evidence="7 12" id="KW-0863">Zinc-finger</keyword>
<dbReference type="Pfam" id="PF01807">
    <property type="entry name" value="Zn_ribbon_DnaG"/>
    <property type="match status" value="1"/>
</dbReference>
<feature type="region of interest" description="Disordered" evidence="13">
    <location>
        <begin position="434"/>
        <end position="474"/>
    </location>
</feature>
<keyword evidence="11 12" id="KW-0804">Transcription</keyword>
<evidence type="ECO:0000256" key="3">
    <source>
        <dbReference type="ARBA" id="ARBA00022679"/>
    </source>
</evidence>
<keyword evidence="1 12" id="KW-0240">DNA-directed RNA polymerase</keyword>
<dbReference type="SMART" id="SM00493">
    <property type="entry name" value="TOPRIM"/>
    <property type="match status" value="1"/>
</dbReference>
<feature type="domain" description="Toprim" evidence="14">
    <location>
        <begin position="268"/>
        <end position="349"/>
    </location>
</feature>
<evidence type="ECO:0000256" key="8">
    <source>
        <dbReference type="ARBA" id="ARBA00022833"/>
    </source>
</evidence>
<keyword evidence="16" id="KW-1185">Reference proteome</keyword>
<dbReference type="SUPFAM" id="SSF56731">
    <property type="entry name" value="DNA primase core"/>
    <property type="match status" value="1"/>
</dbReference>
<dbReference type="CDD" id="cd03364">
    <property type="entry name" value="TOPRIM_DnaG_primases"/>
    <property type="match status" value="1"/>
</dbReference>
<dbReference type="PANTHER" id="PTHR30313">
    <property type="entry name" value="DNA PRIMASE"/>
    <property type="match status" value="1"/>
</dbReference>
<accession>A0A921TCY7</accession>
<evidence type="ECO:0000313" key="16">
    <source>
        <dbReference type="Proteomes" id="UP000698242"/>
    </source>
</evidence>
<organism evidence="15 16">
    <name type="scientific">Profundibacterium mesophilum KAUST100406-0324</name>
    <dbReference type="NCBI Taxonomy" id="1037889"/>
    <lineage>
        <taxon>Bacteria</taxon>
        <taxon>Pseudomonadati</taxon>
        <taxon>Pseudomonadota</taxon>
        <taxon>Alphaproteobacteria</taxon>
        <taxon>Rhodobacterales</taxon>
        <taxon>Roseobacteraceae</taxon>
        <taxon>Profundibacterium</taxon>
    </lineage>
</organism>
<keyword evidence="5 12" id="KW-0235">DNA replication</keyword>
<dbReference type="GO" id="GO:0003899">
    <property type="term" value="F:DNA-directed RNA polymerase activity"/>
    <property type="evidence" value="ECO:0007669"/>
    <property type="project" value="UniProtKB-UniRule"/>
</dbReference>
<dbReference type="GO" id="GO:0000428">
    <property type="term" value="C:DNA-directed RNA polymerase complex"/>
    <property type="evidence" value="ECO:0007669"/>
    <property type="project" value="UniProtKB-KW"/>
</dbReference>
<dbReference type="NCBIfam" id="TIGR01391">
    <property type="entry name" value="dnaG"/>
    <property type="match status" value="1"/>
</dbReference>
<keyword evidence="10 12" id="KW-0238">DNA-binding</keyword>
<evidence type="ECO:0000256" key="6">
    <source>
        <dbReference type="ARBA" id="ARBA00022723"/>
    </source>
</evidence>
<comment type="function">
    <text evidence="12">RNA polymerase that catalyzes the synthesis of short RNA molecules used as primers for DNA polymerase during DNA replication.</text>
</comment>
<dbReference type="InterPro" id="IPR050219">
    <property type="entry name" value="DnaG_primase"/>
</dbReference>
<feature type="compositionally biased region" description="Gly residues" evidence="13">
    <location>
        <begin position="439"/>
        <end position="463"/>
    </location>
</feature>
<sequence>MGRDIAGMSLPPGFLDELRSRISLSQVVGRKVSWDARKSNQGKGDMWASCPFHQEKSASFHVDDRKGFFYCFGCHAKGDAIGFVKDSENVGFMEAVQILAAEAGLPMPQRDPVAQQRSDRRGQLAEVMEQAVQWFRLQLRSSGALGARDYLEGRGIDADAVQRWEIGFAPENGGLLRHLREKGIAPDLIEGAGLVARSDRGGDVYERFRGRIIYPIRDARGRAMALGGRAMDPNARAKYLNSPETELFDKGRSLYNHAAAREAAGKGAPLIVAEGYMDVIALAEAGFAGAVAPLGTAITEHQLRLLWRISPEPVIALDGDTAGLRAAMRLIDVALPLLEAGQSLRFCILPEGRDPDDLLRSDGPGAIKALLERSEAMVDLLWRRETEGRPIDSPERRAALDKALREALARIADPSIRSHYAEAIKERRQTLFAPRRTGSEGGPSRGFGQGRPPGGAYAGGGARGGRRPPWAPLAPAQASTRASILAAGDASVEDSLREAVILAVLLHYPKLLARFEEDLDRLDCARPEFARLAGALLAHAGAPPEALRENVESVLGRDALENLMALRHLSVVPALRDPDEDMAALCLAEEFAKLAARRGARREIDEAVQDFDTVADEGLTWRLGQAAEALQRAQRSETEDRTEYEIAPNGVRMNRREKSALDGLLDKIGMSKEDNSRK</sequence>
<dbReference type="InterPro" id="IPR036977">
    <property type="entry name" value="DNA_primase_Znf_CHC2"/>
</dbReference>
<evidence type="ECO:0000256" key="13">
    <source>
        <dbReference type="SAM" id="MobiDB-lite"/>
    </source>
</evidence>
<protein>
    <recommendedName>
        <fullName evidence="12">DNA primase</fullName>
        <ecNumber evidence="12">2.7.7.101</ecNumber>
    </recommendedName>
</protein>
<comment type="subunit">
    <text evidence="12">Monomer. Interacts with DnaB.</text>
</comment>
<comment type="similarity">
    <text evidence="12">Belongs to the DnaG primase family.</text>
</comment>
<evidence type="ECO:0000256" key="5">
    <source>
        <dbReference type="ARBA" id="ARBA00022705"/>
    </source>
</evidence>
<keyword evidence="6 12" id="KW-0479">Metal-binding</keyword>
<reference evidence="15" key="1">
    <citation type="submission" date="2013-03" db="EMBL/GenBank/DDBJ databases">
        <title>Genome Sequence of the Profundibacterium mesophilum strain KAUST100406-0324T from Red Sea, a novel genus in the family Rhodobacteraceae.</title>
        <authorList>
            <person name="Essack M."/>
            <person name="Alam I."/>
            <person name="Lafi F."/>
            <person name="Alawi W."/>
            <person name="Kamanu F."/>
            <person name="Al-Suwailem A."/>
            <person name="Lee O.O."/>
            <person name="Xu Y."/>
            <person name="Bajic V."/>
            <person name="Qian P.-Y."/>
            <person name="Archer J."/>
        </authorList>
    </citation>
    <scope>NUCLEOTIDE SEQUENCE</scope>
    <source>
        <strain evidence="15">KAUST100406-0324</strain>
    </source>
</reference>
<dbReference type="Pfam" id="PF10410">
    <property type="entry name" value="DnaB_bind"/>
    <property type="match status" value="1"/>
</dbReference>
<dbReference type="EMBL" id="APKE01000023">
    <property type="protein sequence ID" value="KAF0675706.1"/>
    <property type="molecule type" value="Genomic_DNA"/>
</dbReference>
<keyword evidence="3 12" id="KW-0808">Transferase</keyword>
<evidence type="ECO:0000256" key="7">
    <source>
        <dbReference type="ARBA" id="ARBA00022771"/>
    </source>
</evidence>
<dbReference type="AlphaFoldDB" id="A0A921TCY7"/>
<dbReference type="GO" id="GO:0008270">
    <property type="term" value="F:zinc ion binding"/>
    <property type="evidence" value="ECO:0007669"/>
    <property type="project" value="UniProtKB-UniRule"/>
</dbReference>
<dbReference type="InterPro" id="IPR019475">
    <property type="entry name" value="DNA_primase_DnaB-bd"/>
</dbReference>
<dbReference type="GO" id="GO:0003677">
    <property type="term" value="F:DNA binding"/>
    <property type="evidence" value="ECO:0007669"/>
    <property type="project" value="UniProtKB-KW"/>
</dbReference>
<comment type="caution">
    <text evidence="15">The sequence shown here is derived from an EMBL/GenBank/DDBJ whole genome shotgun (WGS) entry which is preliminary data.</text>
</comment>
<dbReference type="SMART" id="SM00400">
    <property type="entry name" value="ZnF_CHCC"/>
    <property type="match status" value="1"/>
</dbReference>
<dbReference type="InterPro" id="IPR006171">
    <property type="entry name" value="TOPRIM_dom"/>
</dbReference>
<keyword evidence="4 12" id="KW-0548">Nucleotidyltransferase</keyword>
<proteinExistence type="inferred from homology"/>
<dbReference type="FunFam" id="3.40.1360.10:FF:000002">
    <property type="entry name" value="DNA primase"/>
    <property type="match status" value="1"/>
</dbReference>
<feature type="zinc finger region" description="CHC2-type" evidence="12">
    <location>
        <begin position="50"/>
        <end position="74"/>
    </location>
</feature>
<comment type="cofactor">
    <cofactor evidence="12">
        <name>Zn(2+)</name>
        <dbReference type="ChEBI" id="CHEBI:29105"/>
    </cofactor>
    <text evidence="12">Binds 1 zinc ion per monomer.</text>
</comment>
<dbReference type="InterPro" id="IPR002694">
    <property type="entry name" value="Znf_CHC2"/>
</dbReference>
<dbReference type="InterPro" id="IPR037068">
    <property type="entry name" value="DNA_primase_core_N_sf"/>
</dbReference>
<comment type="domain">
    <text evidence="12">Contains an N-terminal zinc-binding domain, a central core domain that contains the primase activity, and a C-terminal DnaB-binding domain.</text>
</comment>
<evidence type="ECO:0000256" key="2">
    <source>
        <dbReference type="ARBA" id="ARBA00022515"/>
    </source>
</evidence>
<dbReference type="GO" id="GO:0006269">
    <property type="term" value="P:DNA replication, synthesis of primer"/>
    <property type="evidence" value="ECO:0007669"/>
    <property type="project" value="UniProtKB-UniRule"/>
</dbReference>
<dbReference type="Proteomes" id="UP000698242">
    <property type="component" value="Unassembled WGS sequence"/>
</dbReference>
<dbReference type="Gene3D" id="3.90.580.10">
    <property type="entry name" value="Zinc finger, CHC2-type domain"/>
    <property type="match status" value="1"/>
</dbReference>
<gene>
    <name evidence="12 15" type="primary">dnaG</name>
    <name evidence="15" type="ORF">PMES_02041</name>
</gene>
<evidence type="ECO:0000256" key="12">
    <source>
        <dbReference type="HAMAP-Rule" id="MF_00974"/>
    </source>
</evidence>
<dbReference type="Gene3D" id="3.40.1360.10">
    <property type="match status" value="1"/>
</dbReference>